<dbReference type="AlphaFoldDB" id="A0A1W6ZEP3"/>
<dbReference type="OrthoDB" id="8678477at2"/>
<dbReference type="PIRSF" id="PIRSF017082">
    <property type="entry name" value="YflP"/>
    <property type="match status" value="1"/>
</dbReference>
<keyword evidence="4" id="KW-1185">Reference proteome</keyword>
<dbReference type="InterPro" id="IPR042100">
    <property type="entry name" value="Bug_dom1"/>
</dbReference>
<gene>
    <name evidence="3" type="ORF">CAL15_15225</name>
</gene>
<proteinExistence type="inferred from homology"/>
<sequence>MLRYGIKLLAATLLSAASATAALAAGYPERPITVVSPFPAGGATDALTRVLAERMAKELNQSMIVENKAGAGTNIGAAYVSRAAADGYTILMATNSTLVTNRFLYKELPYDPDGFAPIGMVGIGPLVLLSSPKAPFKNTKELVAYAKQHPGKLTFATFGSGTSSHLAGELFKSQAGVDILHVPFKGATQALPALISGDVDIFFDMVATGMPQADAGKVNVFGISSPTRLPTLPNLPTLAEEGYPKFDMTAWFSFVAPKGTPADVVARLQQALQTTLKDEGVRKKMLDMGINPRSGTAEELVAQMKSEQPIVGQLIKQANVQVQ</sequence>
<dbReference type="Gene3D" id="3.40.190.10">
    <property type="entry name" value="Periplasmic binding protein-like II"/>
    <property type="match status" value="1"/>
</dbReference>
<evidence type="ECO:0000313" key="4">
    <source>
        <dbReference type="Proteomes" id="UP000194161"/>
    </source>
</evidence>
<feature type="chain" id="PRO_5012009502" evidence="2">
    <location>
        <begin position="25"/>
        <end position="323"/>
    </location>
</feature>
<keyword evidence="2" id="KW-0732">Signal</keyword>
<dbReference type="Gene3D" id="3.40.190.150">
    <property type="entry name" value="Bordetella uptake gene, domain 1"/>
    <property type="match status" value="1"/>
</dbReference>
<dbReference type="Pfam" id="PF03401">
    <property type="entry name" value="TctC"/>
    <property type="match status" value="1"/>
</dbReference>
<comment type="similarity">
    <text evidence="1">Belongs to the UPF0065 (bug) family.</text>
</comment>
<reference evidence="3 4" key="1">
    <citation type="submission" date="2017-05" db="EMBL/GenBank/DDBJ databases">
        <title>Complete and WGS of Bordetella genogroups.</title>
        <authorList>
            <person name="Spilker T."/>
            <person name="LiPuma J."/>
        </authorList>
    </citation>
    <scope>NUCLEOTIDE SEQUENCE [LARGE SCALE GENOMIC DNA]</scope>
    <source>
        <strain evidence="3 4">AU7206</strain>
    </source>
</reference>
<dbReference type="Proteomes" id="UP000194161">
    <property type="component" value="Chromosome"/>
</dbReference>
<name>A0A1W6ZEP3_9BORD</name>
<dbReference type="PANTHER" id="PTHR42928:SF5">
    <property type="entry name" value="BLR1237 PROTEIN"/>
    <property type="match status" value="1"/>
</dbReference>
<dbReference type="STRING" id="463040.CAL15_15225"/>
<dbReference type="SUPFAM" id="SSF53850">
    <property type="entry name" value="Periplasmic binding protein-like II"/>
    <property type="match status" value="1"/>
</dbReference>
<organism evidence="3 4">
    <name type="scientific">Bordetella genomosp. 13</name>
    <dbReference type="NCBI Taxonomy" id="463040"/>
    <lineage>
        <taxon>Bacteria</taxon>
        <taxon>Pseudomonadati</taxon>
        <taxon>Pseudomonadota</taxon>
        <taxon>Betaproteobacteria</taxon>
        <taxon>Burkholderiales</taxon>
        <taxon>Alcaligenaceae</taxon>
        <taxon>Bordetella</taxon>
    </lineage>
</organism>
<evidence type="ECO:0000256" key="2">
    <source>
        <dbReference type="SAM" id="SignalP"/>
    </source>
</evidence>
<dbReference type="CDD" id="cd07012">
    <property type="entry name" value="PBP2_Bug_TTT"/>
    <property type="match status" value="1"/>
</dbReference>
<dbReference type="InterPro" id="IPR005064">
    <property type="entry name" value="BUG"/>
</dbReference>
<dbReference type="EMBL" id="CP021111">
    <property type="protein sequence ID" value="ARP95620.1"/>
    <property type="molecule type" value="Genomic_DNA"/>
</dbReference>
<evidence type="ECO:0000313" key="3">
    <source>
        <dbReference type="EMBL" id="ARP95620.1"/>
    </source>
</evidence>
<feature type="signal peptide" evidence="2">
    <location>
        <begin position="1"/>
        <end position="24"/>
    </location>
</feature>
<evidence type="ECO:0000256" key="1">
    <source>
        <dbReference type="ARBA" id="ARBA00006987"/>
    </source>
</evidence>
<dbReference type="PANTHER" id="PTHR42928">
    <property type="entry name" value="TRICARBOXYLATE-BINDING PROTEIN"/>
    <property type="match status" value="1"/>
</dbReference>
<accession>A0A1W6ZEP3</accession>
<dbReference type="RefSeq" id="WP_086079382.1">
    <property type="nucleotide sequence ID" value="NZ_CP021111.1"/>
</dbReference>
<protein>
    <submittedName>
        <fullName evidence="3">MFS transporter</fullName>
    </submittedName>
</protein>
<dbReference type="KEGG" id="bgm:CAL15_15225"/>